<accession>A0A7Y9JC95</accession>
<feature type="transmembrane region" description="Helical" evidence="7">
    <location>
        <begin position="405"/>
        <end position="426"/>
    </location>
</feature>
<evidence type="ECO:0000256" key="3">
    <source>
        <dbReference type="ARBA" id="ARBA00022801"/>
    </source>
</evidence>
<keyword evidence="2 5" id="KW-0645">Protease</keyword>
<evidence type="ECO:0000256" key="2">
    <source>
        <dbReference type="ARBA" id="ARBA00022670"/>
    </source>
</evidence>
<keyword evidence="8" id="KW-0732">Signal</keyword>
<dbReference type="PANTHER" id="PTHR43806">
    <property type="entry name" value="PEPTIDASE S8"/>
    <property type="match status" value="1"/>
</dbReference>
<reference evidence="10 11" key="1">
    <citation type="submission" date="2020-07" db="EMBL/GenBank/DDBJ databases">
        <title>Sequencing the genomes of 1000 actinobacteria strains.</title>
        <authorList>
            <person name="Klenk H.-P."/>
        </authorList>
    </citation>
    <scope>NUCLEOTIDE SEQUENCE [LARGE SCALE GENOMIC DNA]</scope>
    <source>
        <strain evidence="10 11">DSM 21350</strain>
    </source>
</reference>
<feature type="active site" description="Charge relay system" evidence="5">
    <location>
        <position position="308"/>
    </location>
</feature>
<gene>
    <name evidence="10" type="ORF">BJZ21_003740</name>
</gene>
<evidence type="ECO:0000256" key="6">
    <source>
        <dbReference type="SAM" id="MobiDB-lite"/>
    </source>
</evidence>
<dbReference type="RefSeq" id="WP_179665153.1">
    <property type="nucleotide sequence ID" value="NZ_JACCBG010000001.1"/>
</dbReference>
<dbReference type="InterPro" id="IPR000209">
    <property type="entry name" value="Peptidase_S8/S53_dom"/>
</dbReference>
<evidence type="ECO:0000259" key="9">
    <source>
        <dbReference type="Pfam" id="PF00082"/>
    </source>
</evidence>
<dbReference type="EMBL" id="JACCBG010000001">
    <property type="protein sequence ID" value="NYD43657.1"/>
    <property type="molecule type" value="Genomic_DNA"/>
</dbReference>
<name>A0A7Y9JC95_9ACTN</name>
<dbReference type="SUPFAM" id="SSF52743">
    <property type="entry name" value="Subtilisin-like"/>
    <property type="match status" value="1"/>
</dbReference>
<keyword evidence="7" id="KW-1133">Transmembrane helix</keyword>
<keyword evidence="3 5" id="KW-0378">Hydrolase</keyword>
<feature type="domain" description="Peptidase S8/S53" evidence="9">
    <location>
        <begin position="83"/>
        <end position="354"/>
    </location>
</feature>
<comment type="caution">
    <text evidence="10">The sequence shown here is derived from an EMBL/GenBank/DDBJ whole genome shotgun (WGS) entry which is preliminary data.</text>
</comment>
<keyword evidence="11" id="KW-1185">Reference proteome</keyword>
<dbReference type="GO" id="GO:0004252">
    <property type="term" value="F:serine-type endopeptidase activity"/>
    <property type="evidence" value="ECO:0007669"/>
    <property type="project" value="UniProtKB-UniRule"/>
</dbReference>
<feature type="signal peptide" evidence="8">
    <location>
        <begin position="1"/>
        <end position="35"/>
    </location>
</feature>
<evidence type="ECO:0000256" key="1">
    <source>
        <dbReference type="ARBA" id="ARBA00011073"/>
    </source>
</evidence>
<evidence type="ECO:0000256" key="5">
    <source>
        <dbReference type="PROSITE-ProRule" id="PRU01240"/>
    </source>
</evidence>
<keyword evidence="4 5" id="KW-0720">Serine protease</keyword>
<keyword evidence="7" id="KW-0472">Membrane</keyword>
<sequence>MRLSRPAVGALLAAGALVPATLLPATLLPAGPARAEQQSVLCNSVDPDSRPVVQTGMASRPLQLMDVPAAQHLLDDAGRAPGARVAVAVLDSGVADTDLVPVVARHPADSGKGLSSYHGTAVAGLIAGRPRDPGGVTGVAPGAGIVDVRVYDTSDDSGSTEGAHPDTLTLAAGLEWVARHAHDEHIKVANVSLAVKDSTQLARAVRDAWDAGVVVVASSGNRPQPGQLNADTLGTFHPGEDAAGLVYPAGYPKVVAVNATAGGVAGDQVDLHAYVLENSQTDVAAPTYDAVSVAVNGSTCVLQEVATSWAAAEVSGVLALLRSRYPHDSPAQAVARLVGTATGSPQHPTPLEGAGVVQPVEALTRPLHADRDGQLTGTRPDDDGPGRATAPEPQADVLAATRDHAVWWGLLGGGALLLALLARPVLAGRRDPSDR</sequence>
<dbReference type="InterPro" id="IPR036852">
    <property type="entry name" value="Peptidase_S8/S53_dom_sf"/>
</dbReference>
<dbReference type="EC" id="3.4.21.-" evidence="10"/>
<evidence type="ECO:0000256" key="7">
    <source>
        <dbReference type="SAM" id="Phobius"/>
    </source>
</evidence>
<dbReference type="GO" id="GO:0006508">
    <property type="term" value="P:proteolysis"/>
    <property type="evidence" value="ECO:0007669"/>
    <property type="project" value="UniProtKB-KW"/>
</dbReference>
<protein>
    <submittedName>
        <fullName evidence="10">Membrane-anchored mycosin MYCP</fullName>
        <ecNumber evidence="10">3.4.21.-</ecNumber>
    </submittedName>
</protein>
<dbReference type="InterPro" id="IPR050131">
    <property type="entry name" value="Peptidase_S8_subtilisin-like"/>
</dbReference>
<dbReference type="PANTHER" id="PTHR43806:SF11">
    <property type="entry name" value="CEREVISIN-RELATED"/>
    <property type="match status" value="1"/>
</dbReference>
<dbReference type="PRINTS" id="PR00723">
    <property type="entry name" value="SUBTILISIN"/>
</dbReference>
<evidence type="ECO:0000256" key="4">
    <source>
        <dbReference type="ARBA" id="ARBA00022825"/>
    </source>
</evidence>
<feature type="chain" id="PRO_5031551014" evidence="8">
    <location>
        <begin position="36"/>
        <end position="435"/>
    </location>
</feature>
<feature type="compositionally biased region" description="Basic and acidic residues" evidence="6">
    <location>
        <begin position="367"/>
        <end position="385"/>
    </location>
</feature>
<dbReference type="AlphaFoldDB" id="A0A7Y9JC95"/>
<dbReference type="PROSITE" id="PS00137">
    <property type="entry name" value="SUBTILASE_HIS"/>
    <property type="match status" value="1"/>
</dbReference>
<dbReference type="Pfam" id="PF00082">
    <property type="entry name" value="Peptidase_S8"/>
    <property type="match status" value="1"/>
</dbReference>
<dbReference type="Gene3D" id="3.40.50.200">
    <property type="entry name" value="Peptidase S8/S53 domain"/>
    <property type="match status" value="1"/>
</dbReference>
<feature type="active site" description="Charge relay system" evidence="5">
    <location>
        <position position="91"/>
    </location>
</feature>
<dbReference type="InterPro" id="IPR015500">
    <property type="entry name" value="Peptidase_S8_subtilisin-rel"/>
</dbReference>
<dbReference type="Proteomes" id="UP000535511">
    <property type="component" value="Unassembled WGS sequence"/>
</dbReference>
<dbReference type="PROSITE" id="PS51892">
    <property type="entry name" value="SUBTILASE"/>
    <property type="match status" value="1"/>
</dbReference>
<evidence type="ECO:0000313" key="10">
    <source>
        <dbReference type="EMBL" id="NYD43657.1"/>
    </source>
</evidence>
<dbReference type="InterPro" id="IPR022398">
    <property type="entry name" value="Peptidase_S8_His-AS"/>
</dbReference>
<evidence type="ECO:0000256" key="8">
    <source>
        <dbReference type="SAM" id="SignalP"/>
    </source>
</evidence>
<feature type="active site" description="Charge relay system" evidence="5">
    <location>
        <position position="118"/>
    </location>
</feature>
<keyword evidence="7" id="KW-0812">Transmembrane</keyword>
<feature type="region of interest" description="Disordered" evidence="6">
    <location>
        <begin position="365"/>
        <end position="391"/>
    </location>
</feature>
<comment type="similarity">
    <text evidence="1 5">Belongs to the peptidase S8 family.</text>
</comment>
<evidence type="ECO:0000313" key="11">
    <source>
        <dbReference type="Proteomes" id="UP000535511"/>
    </source>
</evidence>
<proteinExistence type="inferred from homology"/>
<organism evidence="10 11">
    <name type="scientific">Nocardioides panaciterrulae</name>
    <dbReference type="NCBI Taxonomy" id="661492"/>
    <lineage>
        <taxon>Bacteria</taxon>
        <taxon>Bacillati</taxon>
        <taxon>Actinomycetota</taxon>
        <taxon>Actinomycetes</taxon>
        <taxon>Propionibacteriales</taxon>
        <taxon>Nocardioidaceae</taxon>
        <taxon>Nocardioides</taxon>
    </lineage>
</organism>